<reference evidence="2 3" key="1">
    <citation type="submission" date="2019-03" db="EMBL/GenBank/DDBJ databases">
        <title>Genomic Encyclopedia of Type Strains, Phase III (KMG-III): the genomes of soil and plant-associated and newly described type strains.</title>
        <authorList>
            <person name="Whitman W."/>
        </authorList>
    </citation>
    <scope>NUCLEOTIDE SEQUENCE [LARGE SCALE GENOMIC DNA]</scope>
    <source>
        <strain evidence="2 3">VKM Ac-2575</strain>
    </source>
</reference>
<dbReference type="PANTHER" id="PTHR47691">
    <property type="entry name" value="REGULATOR-RELATED"/>
    <property type="match status" value="1"/>
</dbReference>
<dbReference type="GO" id="GO:0003677">
    <property type="term" value="F:DNA binding"/>
    <property type="evidence" value="ECO:0007669"/>
    <property type="project" value="InterPro"/>
</dbReference>
<dbReference type="SUPFAM" id="SSF46894">
    <property type="entry name" value="C-terminal effector domain of the bipartite response regulators"/>
    <property type="match status" value="1"/>
</dbReference>
<comment type="caution">
    <text evidence="2">The sequence shown here is derived from an EMBL/GenBank/DDBJ whole genome shotgun (WGS) entry which is preliminary data.</text>
</comment>
<dbReference type="InterPro" id="IPR036388">
    <property type="entry name" value="WH-like_DNA-bd_sf"/>
</dbReference>
<dbReference type="GO" id="GO:0006355">
    <property type="term" value="P:regulation of DNA-templated transcription"/>
    <property type="evidence" value="ECO:0007669"/>
    <property type="project" value="InterPro"/>
</dbReference>
<dbReference type="Gene3D" id="3.40.50.300">
    <property type="entry name" value="P-loop containing nucleotide triphosphate hydrolases"/>
    <property type="match status" value="1"/>
</dbReference>
<accession>A0A4R7T7N9</accession>
<protein>
    <submittedName>
        <fullName evidence="2">Putative ATPase</fullName>
    </submittedName>
</protein>
<dbReference type="SUPFAM" id="SSF52540">
    <property type="entry name" value="P-loop containing nucleoside triphosphate hydrolases"/>
    <property type="match status" value="1"/>
</dbReference>
<dbReference type="Proteomes" id="UP000295151">
    <property type="component" value="Unassembled WGS sequence"/>
</dbReference>
<dbReference type="InterPro" id="IPR000792">
    <property type="entry name" value="Tscrpt_reg_LuxR_C"/>
</dbReference>
<dbReference type="AlphaFoldDB" id="A0A4R7T7N9"/>
<dbReference type="Gene3D" id="1.10.10.10">
    <property type="entry name" value="Winged helix-like DNA-binding domain superfamily/Winged helix DNA-binding domain"/>
    <property type="match status" value="1"/>
</dbReference>
<name>A0A4R7T7N9_9ACTN</name>
<dbReference type="PRINTS" id="PR00038">
    <property type="entry name" value="HTHLUXR"/>
</dbReference>
<proteinExistence type="predicted"/>
<dbReference type="PRINTS" id="PR00364">
    <property type="entry name" value="DISEASERSIST"/>
</dbReference>
<feature type="domain" description="HTH luxR-type" evidence="1">
    <location>
        <begin position="1"/>
        <end position="59"/>
    </location>
</feature>
<dbReference type="PANTHER" id="PTHR47691:SF3">
    <property type="entry name" value="HTH-TYPE TRANSCRIPTIONAL REGULATOR RV0890C-RELATED"/>
    <property type="match status" value="1"/>
</dbReference>
<evidence type="ECO:0000313" key="2">
    <source>
        <dbReference type="EMBL" id="TDU87942.1"/>
    </source>
</evidence>
<dbReference type="CDD" id="cd06170">
    <property type="entry name" value="LuxR_C_like"/>
    <property type="match status" value="1"/>
</dbReference>
<organism evidence="2 3">
    <name type="scientific">Kribbella voronezhensis</name>
    <dbReference type="NCBI Taxonomy" id="2512212"/>
    <lineage>
        <taxon>Bacteria</taxon>
        <taxon>Bacillati</taxon>
        <taxon>Actinomycetota</taxon>
        <taxon>Actinomycetes</taxon>
        <taxon>Propionibacteriales</taxon>
        <taxon>Kribbellaceae</taxon>
        <taxon>Kribbella</taxon>
    </lineage>
</organism>
<evidence type="ECO:0000313" key="3">
    <source>
        <dbReference type="Proteomes" id="UP000295151"/>
    </source>
</evidence>
<gene>
    <name evidence="2" type="ORF">EV138_1480</name>
</gene>
<dbReference type="PROSITE" id="PS50043">
    <property type="entry name" value="HTH_LUXR_2"/>
    <property type="match status" value="1"/>
</dbReference>
<keyword evidence="3" id="KW-1185">Reference proteome</keyword>
<dbReference type="InterPro" id="IPR027417">
    <property type="entry name" value="P-loop_NTPase"/>
</dbReference>
<dbReference type="EMBL" id="SOCE01000001">
    <property type="protein sequence ID" value="TDU87942.1"/>
    <property type="molecule type" value="Genomic_DNA"/>
</dbReference>
<dbReference type="SMART" id="SM00421">
    <property type="entry name" value="HTH_LUXR"/>
    <property type="match status" value="1"/>
</dbReference>
<dbReference type="InterPro" id="IPR016032">
    <property type="entry name" value="Sig_transdc_resp-reg_C-effctor"/>
</dbReference>
<evidence type="ECO:0000259" key="1">
    <source>
        <dbReference type="PROSITE" id="PS50043"/>
    </source>
</evidence>
<dbReference type="Pfam" id="PF00196">
    <property type="entry name" value="GerE"/>
    <property type="match status" value="1"/>
</dbReference>
<sequence>MSAREAEVLEALGAHRSNAQIAGALHISIRTVESHVSSLLRKYGVADRRELADLAGAQRGPGMSGVPAGRTTFVGRSHDTTAVRDALERSRLVTLLGPGGMGKTRLAAVVATELRAGGAFVDLVPVRDGLVTRAIATACGLTERPPQTLDQVLIEHLQVGRSLLVLDNCEHLVDEVAALTERLLRTCPELTVLATSRERLGIPAEATVLLPPLDAAAELFVDRARAVEPEFQAAADDIGEICARLDGIPLAIELAAARIGSLGADGLRAALDDRLRLLSGGRGMDERHRSLTAVIGWSYELLDDPERLLFRRLGVYVGGFDLEAAAATSPELGRGEVADLLGRLTDKSLAVRRGSRWRLLETIREFAQARLSGDELAIAQDRRLHWAADTAATLENRLDEPAAESGPDVRAAGSQDGGWRQLYDEVVADLRAALAATPAEPDPTAHRLARSLAHLAFARREFLASVGHYRAAAERAEDGVAAALDLRSAADATIAISDGQTGVELLLDAADRAVANGNVRATMLALAVIAVNRYPNGSLFELPGEETERLLAKAVNCAVPGDLQVAALLAAAKAWDHGGRRIEADAELAAEAVVAARRTGDPVLVAGALDALGVAAASSGRLRDARSSAIERMELVRPLPRHEPYAAAEIIDAFHVAPTTATAVGDLRAATAAVGAPDDPVGDHPYISLPRLIRVCAMTGRFDECVEQADALWNRWQRAGSPPIEWMASAMSAVAMVHGLRNDGQFGTWAARALRVARTEDLAGAPWLIAPQLFAQARVAIHLGAVGDAADVVRGAFAELGEYWWAPYARATAAELAVVADLPEATSLLDAAAPLGEENDWAAACLRRAEGRRTGDLSVLAAAAADFERIGARFEWACTLALIPDRAAEARTELAALRAPLP</sequence>